<protein>
    <recommendedName>
        <fullName evidence="1">RNase H type-1 domain-containing protein</fullName>
    </recommendedName>
</protein>
<reference evidence="2 3" key="1">
    <citation type="journal article" date="2019" name="Genome Biol. Evol.">
        <title>Insights into the evolution of the New World diploid cottons (Gossypium, subgenus Houzingenia) based on genome sequencing.</title>
        <authorList>
            <person name="Grover C.E."/>
            <person name="Arick M.A. 2nd"/>
            <person name="Thrash A."/>
            <person name="Conover J.L."/>
            <person name="Sanders W.S."/>
            <person name="Peterson D.G."/>
            <person name="Frelichowski J.E."/>
            <person name="Scheffler J.A."/>
            <person name="Scheffler B.E."/>
            <person name="Wendel J.F."/>
        </authorList>
    </citation>
    <scope>NUCLEOTIDE SEQUENCE [LARGE SCALE GENOMIC DNA]</scope>
    <source>
        <strain evidence="2">4</strain>
        <tissue evidence="2">Leaf</tissue>
    </source>
</reference>
<feature type="non-terminal residue" evidence="2">
    <location>
        <position position="1"/>
    </location>
</feature>
<organism evidence="2 3">
    <name type="scientific">Gossypium laxum</name>
    <dbReference type="NCBI Taxonomy" id="34288"/>
    <lineage>
        <taxon>Eukaryota</taxon>
        <taxon>Viridiplantae</taxon>
        <taxon>Streptophyta</taxon>
        <taxon>Embryophyta</taxon>
        <taxon>Tracheophyta</taxon>
        <taxon>Spermatophyta</taxon>
        <taxon>Magnoliopsida</taxon>
        <taxon>eudicotyledons</taxon>
        <taxon>Gunneridae</taxon>
        <taxon>Pentapetalae</taxon>
        <taxon>rosids</taxon>
        <taxon>malvids</taxon>
        <taxon>Malvales</taxon>
        <taxon>Malvaceae</taxon>
        <taxon>Malvoideae</taxon>
        <taxon>Gossypium</taxon>
    </lineage>
</organism>
<dbReference type="PANTHER" id="PTHR47074:SF48">
    <property type="entry name" value="POLYNUCLEOTIDYL TRANSFERASE, RIBONUCLEASE H-LIKE SUPERFAMILY PROTEIN"/>
    <property type="match status" value="1"/>
</dbReference>
<gene>
    <name evidence="2" type="ORF">Golax_005247</name>
</gene>
<dbReference type="PANTHER" id="PTHR47074">
    <property type="entry name" value="BNAC02G40300D PROTEIN"/>
    <property type="match status" value="1"/>
</dbReference>
<dbReference type="EMBL" id="JABEZV010000008">
    <property type="protein sequence ID" value="MBA0717421.1"/>
    <property type="molecule type" value="Genomic_DNA"/>
</dbReference>
<dbReference type="GO" id="GO:0004523">
    <property type="term" value="F:RNA-DNA hybrid ribonuclease activity"/>
    <property type="evidence" value="ECO:0007669"/>
    <property type="project" value="InterPro"/>
</dbReference>
<proteinExistence type="predicted"/>
<evidence type="ECO:0000313" key="2">
    <source>
        <dbReference type="EMBL" id="MBA0717421.1"/>
    </source>
</evidence>
<comment type="caution">
    <text evidence="2">The sequence shown here is derived from an EMBL/GenBank/DDBJ whole genome shotgun (WGS) entry which is preliminary data.</text>
</comment>
<accession>A0A7J9A023</accession>
<dbReference type="GO" id="GO:0003676">
    <property type="term" value="F:nucleic acid binding"/>
    <property type="evidence" value="ECO:0007669"/>
    <property type="project" value="InterPro"/>
</dbReference>
<evidence type="ECO:0000259" key="1">
    <source>
        <dbReference type="Pfam" id="PF13456"/>
    </source>
</evidence>
<dbReference type="InterPro" id="IPR052929">
    <property type="entry name" value="RNase_H-like_EbsB-rel"/>
</dbReference>
<dbReference type="InterPro" id="IPR044730">
    <property type="entry name" value="RNase_H-like_dom_plant"/>
</dbReference>
<keyword evidence="3" id="KW-1185">Reference proteome</keyword>
<dbReference type="AlphaFoldDB" id="A0A7J9A023"/>
<dbReference type="CDD" id="cd06222">
    <property type="entry name" value="RNase_H_like"/>
    <property type="match status" value="1"/>
</dbReference>
<dbReference type="InterPro" id="IPR002156">
    <property type="entry name" value="RNaseH_domain"/>
</dbReference>
<name>A0A7J9A023_9ROSI</name>
<dbReference type="Proteomes" id="UP000593574">
    <property type="component" value="Unassembled WGS sequence"/>
</dbReference>
<dbReference type="Pfam" id="PF13456">
    <property type="entry name" value="RVT_3"/>
    <property type="match status" value="1"/>
</dbReference>
<feature type="domain" description="RNase H type-1" evidence="1">
    <location>
        <begin position="352"/>
        <end position="437"/>
    </location>
</feature>
<evidence type="ECO:0000313" key="3">
    <source>
        <dbReference type="Proteomes" id="UP000593574"/>
    </source>
</evidence>
<sequence>MDYAGKKGGHRKPRAHMEEFREVSEELALTNMIRQAKSDHDAVILDTIRRKPRDNIMEKFEMVSEKLGPWQYNRYRKMRNNISLLTEQIDKMIGSPYEMSNANSQKRLILNWVTFMPKRKGTERKVQELDGSKKGIETLDIFTFGLQLDMSKAYDWVEWNFLENVMRNLGFDDAWVFSSKYFPNGDLFHPKKVDKPSYTWSSIATTARALEKSFWWQGLNGDSMNSDGLYVHERKVHKLWTIDRMGWNKKSFENYGNCIWDCTKDCQVEESMRLLDKKVIIDFITILWNSWNNRSNFIFRGKEEEARKWEKPLRGTVKLNFDAIVSNKKKLVIGLLFVTTKASSLVVALVSKKRKWWAKLYAFEESLKLAAMMNITKTIFETDCATLTNKIKKRKDDITLMGYRINECFQNMDRLYNVDEKWANRTCNKVADCLSKYVISNESHSFFGVDYPTFIH</sequence>